<proteinExistence type="predicted"/>
<evidence type="ECO:0000313" key="4">
    <source>
        <dbReference type="Proteomes" id="UP000054928"/>
    </source>
</evidence>
<evidence type="ECO:0000259" key="2">
    <source>
        <dbReference type="PROSITE" id="PS50013"/>
    </source>
</evidence>
<sequence>MRVHRVFYVGLLKPDRDPAHMNAEALTPEWIPRALGHSKIEPATGSEHGVQQPPFLMAPSAPPLPAAMHSPAPRLAVAPTERGSPQGEAAGARRTLNHQERPHGVMLLQRDAQRSSDHESPHPQGLEVYRESPDGDRPGRHRPPPTLLDEIDDVHYHVERLVGRRRHQGQTIYLVKWREYPDSENSWEFETPLWQDHSDAVDAFDQEDQDAPRHQTRFLAIAREVEVSWDLTACSEFGNLKSEVSLHTHVHFLVAQL</sequence>
<feature type="compositionally biased region" description="Basic and acidic residues" evidence="1">
    <location>
        <begin position="111"/>
        <end position="121"/>
    </location>
</feature>
<dbReference type="SUPFAM" id="SSF54160">
    <property type="entry name" value="Chromo domain-like"/>
    <property type="match status" value="1"/>
</dbReference>
<dbReference type="InterPro" id="IPR000953">
    <property type="entry name" value="Chromo/chromo_shadow_dom"/>
</dbReference>
<dbReference type="GeneID" id="36396134"/>
<protein>
    <submittedName>
        <fullName evidence="3">Heterochromatin-associated protein HP1 and related CHROMO domain proteins</fullName>
    </submittedName>
</protein>
<dbReference type="InterPro" id="IPR016197">
    <property type="entry name" value="Chromo-like_dom_sf"/>
</dbReference>
<dbReference type="Pfam" id="PF00385">
    <property type="entry name" value="Chromo"/>
    <property type="match status" value="1"/>
</dbReference>
<dbReference type="STRING" id="4781.A0A0N7L6N1"/>
<dbReference type="CDD" id="cd00024">
    <property type="entry name" value="CD_CSD"/>
    <property type="match status" value="1"/>
</dbReference>
<keyword evidence="4" id="KW-1185">Reference proteome</keyword>
<reference evidence="4" key="1">
    <citation type="submission" date="2014-09" db="EMBL/GenBank/DDBJ databases">
        <authorList>
            <person name="Sharma Rahul"/>
            <person name="Thines Marco"/>
        </authorList>
    </citation>
    <scope>NUCLEOTIDE SEQUENCE [LARGE SCALE GENOMIC DNA]</scope>
</reference>
<dbReference type="PROSITE" id="PS50013">
    <property type="entry name" value="CHROMO_2"/>
    <property type="match status" value="1"/>
</dbReference>
<dbReference type="SMART" id="SM00298">
    <property type="entry name" value="CHROMO"/>
    <property type="match status" value="1"/>
</dbReference>
<dbReference type="OrthoDB" id="119747at2759"/>
<organism evidence="3 4">
    <name type="scientific">Plasmopara halstedii</name>
    <name type="common">Downy mildew of sunflower</name>
    <dbReference type="NCBI Taxonomy" id="4781"/>
    <lineage>
        <taxon>Eukaryota</taxon>
        <taxon>Sar</taxon>
        <taxon>Stramenopiles</taxon>
        <taxon>Oomycota</taxon>
        <taxon>Peronosporomycetes</taxon>
        <taxon>Peronosporales</taxon>
        <taxon>Peronosporaceae</taxon>
        <taxon>Plasmopara</taxon>
    </lineage>
</organism>
<dbReference type="AlphaFoldDB" id="A0A0N7L6N1"/>
<dbReference type="OMA" id="EWIPRAL"/>
<dbReference type="EMBL" id="CCYD01001336">
    <property type="protein sequence ID" value="CEG44739.1"/>
    <property type="molecule type" value="Genomic_DNA"/>
</dbReference>
<dbReference type="InterPro" id="IPR023780">
    <property type="entry name" value="Chromo_domain"/>
</dbReference>
<dbReference type="RefSeq" id="XP_024581108.1">
    <property type="nucleotide sequence ID" value="XM_024730874.1"/>
</dbReference>
<accession>A0A0N7L6N1</accession>
<feature type="region of interest" description="Disordered" evidence="1">
    <location>
        <begin position="77"/>
        <end position="148"/>
    </location>
</feature>
<feature type="domain" description="Chromo" evidence="2">
    <location>
        <begin position="156"/>
        <end position="216"/>
    </location>
</feature>
<name>A0A0N7L6N1_PLAHL</name>
<dbReference type="Proteomes" id="UP000054928">
    <property type="component" value="Unassembled WGS sequence"/>
</dbReference>
<feature type="compositionally biased region" description="Basic and acidic residues" evidence="1">
    <location>
        <begin position="128"/>
        <end position="138"/>
    </location>
</feature>
<dbReference type="Gene3D" id="2.40.50.40">
    <property type="match status" value="1"/>
</dbReference>
<evidence type="ECO:0000313" key="3">
    <source>
        <dbReference type="EMBL" id="CEG44739.1"/>
    </source>
</evidence>
<evidence type="ECO:0000256" key="1">
    <source>
        <dbReference type="SAM" id="MobiDB-lite"/>
    </source>
</evidence>